<keyword evidence="11" id="KW-1185">Reference proteome</keyword>
<evidence type="ECO:0000259" key="6">
    <source>
        <dbReference type="Pfam" id="PF25876"/>
    </source>
</evidence>
<feature type="signal peptide" evidence="5">
    <location>
        <begin position="1"/>
        <end position="32"/>
    </location>
</feature>
<dbReference type="PANTHER" id="PTHR30469">
    <property type="entry name" value="MULTIDRUG RESISTANCE PROTEIN MDTA"/>
    <property type="match status" value="1"/>
</dbReference>
<keyword evidence="4" id="KW-0175">Coiled coil</keyword>
<dbReference type="Pfam" id="PF25917">
    <property type="entry name" value="BSH_RND"/>
    <property type="match status" value="1"/>
</dbReference>
<dbReference type="InterPro" id="IPR058792">
    <property type="entry name" value="Beta-barrel_RND_2"/>
</dbReference>
<feature type="domain" description="Multidrug resistance protein MdtA-like alpha-helical hairpin" evidence="6">
    <location>
        <begin position="105"/>
        <end position="173"/>
    </location>
</feature>
<evidence type="ECO:0000313" key="10">
    <source>
        <dbReference type="EMBL" id="RPE75766.1"/>
    </source>
</evidence>
<keyword evidence="5" id="KW-0732">Signal</keyword>
<dbReference type="SUPFAM" id="SSF111369">
    <property type="entry name" value="HlyD-like secretion proteins"/>
    <property type="match status" value="1"/>
</dbReference>
<feature type="chain" id="PRO_5018197556" evidence="5">
    <location>
        <begin position="33"/>
        <end position="371"/>
    </location>
</feature>
<evidence type="ECO:0000256" key="1">
    <source>
        <dbReference type="ARBA" id="ARBA00004196"/>
    </source>
</evidence>
<dbReference type="PROSITE" id="PS51257">
    <property type="entry name" value="PROKAR_LIPOPROTEIN"/>
    <property type="match status" value="1"/>
</dbReference>
<dbReference type="InterPro" id="IPR058627">
    <property type="entry name" value="MdtA-like_C"/>
</dbReference>
<dbReference type="Gene3D" id="2.40.420.20">
    <property type="match status" value="1"/>
</dbReference>
<dbReference type="GO" id="GO:0015562">
    <property type="term" value="F:efflux transmembrane transporter activity"/>
    <property type="evidence" value="ECO:0007669"/>
    <property type="project" value="TreeGrafter"/>
</dbReference>
<evidence type="ECO:0000256" key="2">
    <source>
        <dbReference type="ARBA" id="ARBA00009477"/>
    </source>
</evidence>
<protein>
    <submittedName>
        <fullName evidence="10">Multidrug efflux system membrane fusion protein</fullName>
    </submittedName>
</protein>
<evidence type="ECO:0000313" key="11">
    <source>
        <dbReference type="Proteomes" id="UP000269708"/>
    </source>
</evidence>
<feature type="domain" description="CusB-like beta-barrel" evidence="8">
    <location>
        <begin position="212"/>
        <end position="284"/>
    </location>
</feature>
<keyword evidence="3" id="KW-0813">Transport</keyword>
<sequence length="371" mass="38879">MRSRPPVPVRRAAWAWPLLLALALAGCGGAPAPQESPRPVLAVHPVASGHAATAFAGEVRARHESPLAFRVGGKLVERRAEVGDHVRAGQVLAVLDPGDLQAQVRAAQAQLAAAEAEYERARAEQARYARLAASQLVSRSALDAQVTAAKAAQGQVDAARANLVVARNQAAYAELRAPRAGVIASRGGEIGQVVAAGQTVFTLAADGVREVAFALPEGLVAGVKPGRPVQVELWSQPQRRWDGRIREIAPAADPASRTYAARVTVDAPGDALELGQSARVYLRSDGHGSLSVPLAAVQRGPGGAPAVYVIDPKTSSLRLQPVRLGPYGEDRVPVKSGLSADDWIVAAGGHLLRPGQKVAPVDRENRPLQTR</sequence>
<dbReference type="Proteomes" id="UP000269708">
    <property type="component" value="Unassembled WGS sequence"/>
</dbReference>
<dbReference type="InterPro" id="IPR006143">
    <property type="entry name" value="RND_pump_MFP"/>
</dbReference>
<dbReference type="InterPro" id="IPR058625">
    <property type="entry name" value="MdtA-like_BSH"/>
</dbReference>
<proteinExistence type="inferred from homology"/>
<feature type="domain" description="Multidrug resistance protein MdtA-like C-terminal permuted SH3" evidence="9">
    <location>
        <begin position="292"/>
        <end position="348"/>
    </location>
</feature>
<dbReference type="EMBL" id="RKQN01000004">
    <property type="protein sequence ID" value="RPE75766.1"/>
    <property type="molecule type" value="Genomic_DNA"/>
</dbReference>
<evidence type="ECO:0000259" key="7">
    <source>
        <dbReference type="Pfam" id="PF25917"/>
    </source>
</evidence>
<dbReference type="Gene3D" id="2.40.30.170">
    <property type="match status" value="1"/>
</dbReference>
<comment type="subcellular location">
    <subcellularLocation>
        <location evidence="1">Cell envelope</location>
    </subcellularLocation>
</comment>
<dbReference type="PANTHER" id="PTHR30469:SF15">
    <property type="entry name" value="HLYD FAMILY OF SECRETION PROTEINS"/>
    <property type="match status" value="1"/>
</dbReference>
<comment type="caution">
    <text evidence="10">The sequence shown here is derived from an EMBL/GenBank/DDBJ whole genome shotgun (WGS) entry which is preliminary data.</text>
</comment>
<feature type="domain" description="Multidrug resistance protein MdtA-like barrel-sandwich hybrid" evidence="7">
    <location>
        <begin position="70"/>
        <end position="201"/>
    </location>
</feature>
<dbReference type="OrthoDB" id="9806939at2"/>
<evidence type="ECO:0000256" key="3">
    <source>
        <dbReference type="ARBA" id="ARBA00022448"/>
    </source>
</evidence>
<dbReference type="Pfam" id="PF25967">
    <property type="entry name" value="RND-MFP_C"/>
    <property type="match status" value="1"/>
</dbReference>
<organism evidence="10 11">
    <name type="scientific">Vulcaniibacterium tengchongense</name>
    <dbReference type="NCBI Taxonomy" id="1273429"/>
    <lineage>
        <taxon>Bacteria</taxon>
        <taxon>Pseudomonadati</taxon>
        <taxon>Pseudomonadota</taxon>
        <taxon>Gammaproteobacteria</taxon>
        <taxon>Lysobacterales</taxon>
        <taxon>Lysobacteraceae</taxon>
        <taxon>Vulcaniibacterium</taxon>
    </lineage>
</organism>
<evidence type="ECO:0000259" key="9">
    <source>
        <dbReference type="Pfam" id="PF25967"/>
    </source>
</evidence>
<name>A0A3N4UYG1_9GAMM</name>
<dbReference type="Pfam" id="PF25954">
    <property type="entry name" value="Beta-barrel_RND_2"/>
    <property type="match status" value="1"/>
</dbReference>
<evidence type="ECO:0000259" key="8">
    <source>
        <dbReference type="Pfam" id="PF25954"/>
    </source>
</evidence>
<dbReference type="NCBIfam" id="TIGR01730">
    <property type="entry name" value="RND_mfp"/>
    <property type="match status" value="1"/>
</dbReference>
<dbReference type="InterPro" id="IPR058624">
    <property type="entry name" value="MdtA-like_HH"/>
</dbReference>
<dbReference type="Gene3D" id="2.40.50.100">
    <property type="match status" value="1"/>
</dbReference>
<comment type="similarity">
    <text evidence="2">Belongs to the membrane fusion protein (MFP) (TC 8.A.1) family.</text>
</comment>
<dbReference type="GO" id="GO:1990281">
    <property type="term" value="C:efflux pump complex"/>
    <property type="evidence" value="ECO:0007669"/>
    <property type="project" value="TreeGrafter"/>
</dbReference>
<dbReference type="AlphaFoldDB" id="A0A3N4UYG1"/>
<evidence type="ECO:0000256" key="4">
    <source>
        <dbReference type="SAM" id="Coils"/>
    </source>
</evidence>
<dbReference type="Gene3D" id="1.10.287.470">
    <property type="entry name" value="Helix hairpin bin"/>
    <property type="match status" value="1"/>
</dbReference>
<evidence type="ECO:0000256" key="5">
    <source>
        <dbReference type="SAM" id="SignalP"/>
    </source>
</evidence>
<feature type="coiled-coil region" evidence="4">
    <location>
        <begin position="104"/>
        <end position="169"/>
    </location>
</feature>
<gene>
    <name evidence="10" type="ORF">EDC50_2660</name>
</gene>
<reference evidence="10 11" key="1">
    <citation type="submission" date="2018-11" db="EMBL/GenBank/DDBJ databases">
        <title>Genomic Encyclopedia of Type Strains, Phase IV (KMG-IV): sequencing the most valuable type-strain genomes for metagenomic binning, comparative biology and taxonomic classification.</title>
        <authorList>
            <person name="Goeker M."/>
        </authorList>
    </citation>
    <scope>NUCLEOTIDE SEQUENCE [LARGE SCALE GENOMIC DNA]</scope>
    <source>
        <strain evidence="10 11">DSM 25623</strain>
    </source>
</reference>
<dbReference type="RefSeq" id="WP_123770983.1">
    <property type="nucleotide sequence ID" value="NZ_RKQN01000004.1"/>
</dbReference>
<dbReference type="Pfam" id="PF25876">
    <property type="entry name" value="HH_MFP_RND"/>
    <property type="match status" value="1"/>
</dbReference>
<accession>A0A3N4UYG1</accession>